<keyword evidence="2" id="KW-1185">Reference proteome</keyword>
<dbReference type="SUPFAM" id="SSF47473">
    <property type="entry name" value="EF-hand"/>
    <property type="match status" value="1"/>
</dbReference>
<organism evidence="1 2">
    <name type="scientific">Platanthera zijinensis</name>
    <dbReference type="NCBI Taxonomy" id="2320716"/>
    <lineage>
        <taxon>Eukaryota</taxon>
        <taxon>Viridiplantae</taxon>
        <taxon>Streptophyta</taxon>
        <taxon>Embryophyta</taxon>
        <taxon>Tracheophyta</taxon>
        <taxon>Spermatophyta</taxon>
        <taxon>Magnoliopsida</taxon>
        <taxon>Liliopsida</taxon>
        <taxon>Asparagales</taxon>
        <taxon>Orchidaceae</taxon>
        <taxon>Orchidoideae</taxon>
        <taxon>Orchideae</taxon>
        <taxon>Orchidinae</taxon>
        <taxon>Platanthera</taxon>
    </lineage>
</organism>
<reference evidence="1 2" key="1">
    <citation type="journal article" date="2022" name="Nat. Plants">
        <title>Genomes of leafy and leafless Platanthera orchids illuminate the evolution of mycoheterotrophy.</title>
        <authorList>
            <person name="Li M.H."/>
            <person name="Liu K.W."/>
            <person name="Li Z."/>
            <person name="Lu H.C."/>
            <person name="Ye Q.L."/>
            <person name="Zhang D."/>
            <person name="Wang J.Y."/>
            <person name="Li Y.F."/>
            <person name="Zhong Z.M."/>
            <person name="Liu X."/>
            <person name="Yu X."/>
            <person name="Liu D.K."/>
            <person name="Tu X.D."/>
            <person name="Liu B."/>
            <person name="Hao Y."/>
            <person name="Liao X.Y."/>
            <person name="Jiang Y.T."/>
            <person name="Sun W.H."/>
            <person name="Chen J."/>
            <person name="Chen Y.Q."/>
            <person name="Ai Y."/>
            <person name="Zhai J.W."/>
            <person name="Wu S.S."/>
            <person name="Zhou Z."/>
            <person name="Hsiao Y.Y."/>
            <person name="Wu W.L."/>
            <person name="Chen Y.Y."/>
            <person name="Lin Y.F."/>
            <person name="Hsu J.L."/>
            <person name="Li C.Y."/>
            <person name="Wang Z.W."/>
            <person name="Zhao X."/>
            <person name="Zhong W.Y."/>
            <person name="Ma X.K."/>
            <person name="Ma L."/>
            <person name="Huang J."/>
            <person name="Chen G.Z."/>
            <person name="Huang M.Z."/>
            <person name="Huang L."/>
            <person name="Peng D.H."/>
            <person name="Luo Y.B."/>
            <person name="Zou S.Q."/>
            <person name="Chen S.P."/>
            <person name="Lan S."/>
            <person name="Tsai W.C."/>
            <person name="Van de Peer Y."/>
            <person name="Liu Z.J."/>
        </authorList>
    </citation>
    <scope>NUCLEOTIDE SEQUENCE [LARGE SCALE GENOMIC DNA]</scope>
    <source>
        <strain evidence="1">Lor287</strain>
    </source>
</reference>
<evidence type="ECO:0000313" key="2">
    <source>
        <dbReference type="Proteomes" id="UP001418222"/>
    </source>
</evidence>
<proteinExistence type="predicted"/>
<accession>A0AAP0FXB3</accession>
<dbReference type="Proteomes" id="UP001418222">
    <property type="component" value="Unassembled WGS sequence"/>
</dbReference>
<gene>
    <name evidence="1" type="primary">CRK4</name>
    <name evidence="1" type="ORF">KSP39_PZI020176</name>
</gene>
<dbReference type="EMBL" id="JBBWWQ010000018">
    <property type="protein sequence ID" value="KAK8921846.1"/>
    <property type="molecule type" value="Genomic_DNA"/>
</dbReference>
<keyword evidence="1" id="KW-0808">Transferase</keyword>
<comment type="caution">
    <text evidence="1">The sequence shown here is derived from an EMBL/GenBank/DDBJ whole genome shotgun (WGS) entry which is preliminary data.</text>
</comment>
<keyword evidence="1" id="KW-0418">Kinase</keyword>
<dbReference type="AlphaFoldDB" id="A0AAP0FXB3"/>
<name>A0AAP0FXB3_9ASPA</name>
<dbReference type="InterPro" id="IPR011992">
    <property type="entry name" value="EF-hand-dom_pair"/>
</dbReference>
<sequence length="130" mass="14871">MFLIVESKKNIKINESPFLKVPLPFISNNWSLFLTGGWTLKSSALPPLAHISWKHSMGGKKMVVTTFEYFKQEGNRFITVEELAQEMNLSSSAYSIVQEWIRPSDGKLSFVGYTKFLHGIKVQGFNIQRQ</sequence>
<evidence type="ECO:0000313" key="1">
    <source>
        <dbReference type="EMBL" id="KAK8921846.1"/>
    </source>
</evidence>
<dbReference type="GO" id="GO:0016301">
    <property type="term" value="F:kinase activity"/>
    <property type="evidence" value="ECO:0007669"/>
    <property type="project" value="UniProtKB-KW"/>
</dbReference>
<protein>
    <submittedName>
        <fullName evidence="1">CDPK-related kinase 4</fullName>
    </submittedName>
</protein>